<dbReference type="RefSeq" id="WP_209650641.1">
    <property type="nucleotide sequence ID" value="NZ_JBEPNV010000001.1"/>
</dbReference>
<sequence length="210" mass="22282">MAATIITPPQPIISAADAKAWAPVLAEDAEARIEALLAVAQAGIEPPLGWVGRAFGVQTLEVVFDRFRDPCLFLPYPPLRKVISVTYEGADGEQQEIAAADLRVLGLGTTTGSIAPKGSASWPAAARGPEAVRVRFEAGYDADDLRLAPARQAVVLAATHLRSLGSQDLALRSDEVEGIGTKTWTVSDVAQKLIQTTVDSLLAPYKVWAL</sequence>
<proteinExistence type="predicted"/>
<name>A0ABV2NN07_9HYPH</name>
<dbReference type="EMBL" id="JBEPNW010000002">
    <property type="protein sequence ID" value="MET3867890.1"/>
    <property type="molecule type" value="Genomic_DNA"/>
</dbReference>
<organism evidence="1 2">
    <name type="scientific">Methylobacterium radiotolerans</name>
    <dbReference type="NCBI Taxonomy" id="31998"/>
    <lineage>
        <taxon>Bacteria</taxon>
        <taxon>Pseudomonadati</taxon>
        <taxon>Pseudomonadota</taxon>
        <taxon>Alphaproteobacteria</taxon>
        <taxon>Hyphomicrobiales</taxon>
        <taxon>Methylobacteriaceae</taxon>
        <taxon>Methylobacterium</taxon>
    </lineage>
</organism>
<comment type="caution">
    <text evidence="1">The sequence shown here is derived from an EMBL/GenBank/DDBJ whole genome shotgun (WGS) entry which is preliminary data.</text>
</comment>
<evidence type="ECO:0008006" key="3">
    <source>
        <dbReference type="Google" id="ProtNLM"/>
    </source>
</evidence>
<gene>
    <name evidence="1" type="ORF">ABIC20_005199</name>
</gene>
<accession>A0ABV2NN07</accession>
<dbReference type="Proteomes" id="UP001549119">
    <property type="component" value="Unassembled WGS sequence"/>
</dbReference>
<keyword evidence="2" id="KW-1185">Reference proteome</keyword>
<protein>
    <recommendedName>
        <fullName evidence="3">PhiE125 gp8 family phage protein</fullName>
    </recommendedName>
</protein>
<reference evidence="1 2" key="1">
    <citation type="submission" date="2024-06" db="EMBL/GenBank/DDBJ databases">
        <title>Genomics of switchgrass bacterial isolates.</title>
        <authorList>
            <person name="Shade A."/>
        </authorList>
    </citation>
    <scope>NUCLEOTIDE SEQUENCE [LARGE SCALE GENOMIC DNA]</scope>
    <source>
        <strain evidence="1 2">PvP084</strain>
    </source>
</reference>
<evidence type="ECO:0000313" key="1">
    <source>
        <dbReference type="EMBL" id="MET3867890.1"/>
    </source>
</evidence>
<evidence type="ECO:0000313" key="2">
    <source>
        <dbReference type="Proteomes" id="UP001549119"/>
    </source>
</evidence>